<dbReference type="Proteomes" id="UP000054321">
    <property type="component" value="Unassembled WGS sequence"/>
</dbReference>
<accession>A0A0C3I1Y3</accession>
<reference evidence="3" key="2">
    <citation type="submission" date="2015-01" db="EMBL/GenBank/DDBJ databases">
        <title>Evolutionary Origins and Diversification of the Mycorrhizal Mutualists.</title>
        <authorList>
            <consortium name="DOE Joint Genome Institute"/>
            <consortium name="Mycorrhizal Genomics Consortium"/>
            <person name="Kohler A."/>
            <person name="Kuo A."/>
            <person name="Nagy L.G."/>
            <person name="Floudas D."/>
            <person name="Copeland A."/>
            <person name="Barry K.W."/>
            <person name="Cichocki N."/>
            <person name="Veneault-Fourrey C."/>
            <person name="LaButti K."/>
            <person name="Lindquist E.A."/>
            <person name="Lipzen A."/>
            <person name="Lundell T."/>
            <person name="Morin E."/>
            <person name="Murat C."/>
            <person name="Riley R."/>
            <person name="Ohm R."/>
            <person name="Sun H."/>
            <person name="Tunlid A."/>
            <person name="Henrissat B."/>
            <person name="Grigoriev I.V."/>
            <person name="Hibbett D.S."/>
            <person name="Martin F."/>
        </authorList>
    </citation>
    <scope>NUCLEOTIDE SEQUENCE [LARGE SCALE GENOMIC DNA]</scope>
    <source>
        <strain evidence="3">Zn</strain>
    </source>
</reference>
<dbReference type="PANTHER" id="PTHR38795:SF1">
    <property type="entry name" value="DUF6604 DOMAIN-CONTAINING PROTEIN"/>
    <property type="match status" value="1"/>
</dbReference>
<protein>
    <recommendedName>
        <fullName evidence="1">DUF6604 domain-containing protein</fullName>
    </recommendedName>
</protein>
<dbReference type="Pfam" id="PF20253">
    <property type="entry name" value="DUF6604"/>
    <property type="match status" value="1"/>
</dbReference>
<proteinExistence type="predicted"/>
<keyword evidence="3" id="KW-1185">Reference proteome</keyword>
<evidence type="ECO:0000313" key="2">
    <source>
        <dbReference type="EMBL" id="KIN09065.1"/>
    </source>
</evidence>
<dbReference type="HOGENOM" id="CLU_008976_0_0_1"/>
<name>A0A0C3I1Y3_OIDMZ</name>
<dbReference type="STRING" id="913774.A0A0C3I1Y3"/>
<dbReference type="OrthoDB" id="3510203at2759"/>
<dbReference type="PANTHER" id="PTHR38795">
    <property type="entry name" value="DUF6604 DOMAIN-CONTAINING PROTEIN"/>
    <property type="match status" value="1"/>
</dbReference>
<dbReference type="InParanoid" id="A0A0C3I1Y3"/>
<evidence type="ECO:0000313" key="3">
    <source>
        <dbReference type="Proteomes" id="UP000054321"/>
    </source>
</evidence>
<reference evidence="2 3" key="1">
    <citation type="submission" date="2014-04" db="EMBL/GenBank/DDBJ databases">
        <authorList>
            <consortium name="DOE Joint Genome Institute"/>
            <person name="Kuo A."/>
            <person name="Martino E."/>
            <person name="Perotto S."/>
            <person name="Kohler A."/>
            <person name="Nagy L.G."/>
            <person name="Floudas D."/>
            <person name="Copeland A."/>
            <person name="Barry K.W."/>
            <person name="Cichocki N."/>
            <person name="Veneault-Fourrey C."/>
            <person name="LaButti K."/>
            <person name="Lindquist E.A."/>
            <person name="Lipzen A."/>
            <person name="Lundell T."/>
            <person name="Morin E."/>
            <person name="Murat C."/>
            <person name="Sun H."/>
            <person name="Tunlid A."/>
            <person name="Henrissat B."/>
            <person name="Grigoriev I.V."/>
            <person name="Hibbett D.S."/>
            <person name="Martin F."/>
            <person name="Nordberg H.P."/>
            <person name="Cantor M.N."/>
            <person name="Hua S.X."/>
        </authorList>
    </citation>
    <scope>NUCLEOTIDE SEQUENCE [LARGE SCALE GENOMIC DNA]</scope>
    <source>
        <strain evidence="2 3">Zn</strain>
    </source>
</reference>
<organism evidence="2 3">
    <name type="scientific">Oidiodendron maius (strain Zn)</name>
    <dbReference type="NCBI Taxonomy" id="913774"/>
    <lineage>
        <taxon>Eukaryota</taxon>
        <taxon>Fungi</taxon>
        <taxon>Dikarya</taxon>
        <taxon>Ascomycota</taxon>
        <taxon>Pezizomycotina</taxon>
        <taxon>Leotiomycetes</taxon>
        <taxon>Leotiomycetes incertae sedis</taxon>
        <taxon>Myxotrichaceae</taxon>
        <taxon>Oidiodendron</taxon>
    </lineage>
</organism>
<dbReference type="InterPro" id="IPR046539">
    <property type="entry name" value="DUF6604"/>
</dbReference>
<dbReference type="EMBL" id="KN832870">
    <property type="protein sequence ID" value="KIN09065.1"/>
    <property type="molecule type" value="Genomic_DNA"/>
</dbReference>
<dbReference type="AlphaFoldDB" id="A0A0C3I1Y3"/>
<gene>
    <name evidence="2" type="ORF">OIDMADRAFT_185331</name>
</gene>
<sequence>MAFFSTYALYKEGTRAVVNWLTATAASCGYETPQQKKKKKNKNKNKNRRLKAKGPLRYAITSKELPLMAAFISKNFQQISDFGALPLTLDVLGDVITKRKQWGALFSEEDPSTSASNKRHKHFVSILEEIQQILSGVMNALNIHQARSQTKQADDTATMSVAEKALNNIFAILDLEDPSDAHQIIPEPSEKSQPLTVTSYELEDDDDEETYIKILCFFRDFEDMRNHIRQSWLDYASGIVDLAAVAVATNVGLEILQRAEAELLESMPKRYNITTYEQIQGLLYHAIAQSRGIEPTSREQPGDVINMDLKDIADFTSLPVYILLSSFLPVLEDGSVPVMKPGYFGEIDRSGRPLSWRETFNQHKIALLDLLPDFCIVSKLGPPLPVMDELTRGLIVMVETRKIPIWLVLGSQLYLDINDAMIQHPMGEIDMALKELQRVGQHTSQTLQSYIKFSAKMSIDTWPKQNDQVLQSIKSEVDAWINKDAYFPVKKRRFQAAKLDVSTIPPYSLFSRQPLLCGILLFRLNMLLQDTGITLVNAWGSLPTVLHLYNAVKHESPNQEFPVWGDLEAVINIHGKDRIFIGDYPCDPEHYFKRFCLVMGWSASMLASNRREGRNTIQSQTPASKRGPREMTATSAVTNIFKPQYCDNKANSDVTFHRIQELLREPSTTQKRASPFLAVPFISSLQEKVQSEILALNIDYIALHIRCFDLLRNIHTTLHSDFVQFGPNYIEKESELPFLVGYLFMISTGTAKAADHLKIGGNKVEVRSKILLKAADIVETLIRKEGNIEIKRVEEYCRGYDWLN</sequence>
<feature type="domain" description="DUF6604" evidence="1">
    <location>
        <begin position="9"/>
        <end position="264"/>
    </location>
</feature>
<evidence type="ECO:0000259" key="1">
    <source>
        <dbReference type="Pfam" id="PF20253"/>
    </source>
</evidence>